<keyword evidence="2" id="KW-1185">Reference proteome</keyword>
<evidence type="ECO:0000313" key="2">
    <source>
        <dbReference type="Proteomes" id="UP000180235"/>
    </source>
</evidence>
<reference evidence="1 2" key="1">
    <citation type="submission" date="2016-10" db="EMBL/GenBank/DDBJ databases">
        <title>Description of Gloeomargarita lithophora gen. nov., sp. nov., a thylakoid-bearing basal-branching cyanobacterium with intracellular carbonates, and proposal for Gloeomargaritales ord. nov.</title>
        <authorList>
            <person name="Moreira D."/>
            <person name="Tavera R."/>
            <person name="Benzerara K."/>
            <person name="Skouri-Panet F."/>
            <person name="Couradeau E."/>
            <person name="Gerard E."/>
            <person name="Loussert C."/>
            <person name="Novelo E."/>
            <person name="Zivanovic Y."/>
            <person name="Lopez-Garcia P."/>
        </authorList>
    </citation>
    <scope>NUCLEOTIDE SEQUENCE [LARGE SCALE GENOMIC DNA]</scope>
    <source>
        <strain evidence="1 2">D10</strain>
    </source>
</reference>
<gene>
    <name evidence="1" type="ORF">GlitD10_0910</name>
</gene>
<name>A0A1J0ABB8_9CYAN</name>
<dbReference type="KEGG" id="glt:GlitD10_0910"/>
<protein>
    <submittedName>
        <fullName evidence="1">Uncharacterized protein</fullName>
    </submittedName>
</protein>
<proteinExistence type="predicted"/>
<evidence type="ECO:0000313" key="1">
    <source>
        <dbReference type="EMBL" id="APB33228.1"/>
    </source>
</evidence>
<dbReference type="STRING" id="1188229.GlitD10_0910"/>
<dbReference type="AlphaFoldDB" id="A0A1J0ABB8"/>
<sequence>MHPTAIKLLKLCRRIYGALPLPAEVPIRVDYSGQTGSDWIKKALESPDPCLICRFGNVELNATLRAYHIQRQSQYWGEKSWNYIQGKILHFWWDQSAQESMRIDAGFFPDTPEYLARFSERMIQDAQIIDILAFWEGKQDHYVQQIKHFLTQAKLVSFMDLEPYYHEHPWSEALAGKTVLVVHPFVETIRQQYQKRELLFQNAKILPQFELKTLKSVQSIAGNDCGFPDWFAAFDWMCAEIDKIQFDIALIGAGAYGLPLAAHVKRLGKKGIHLGGPTQILFGIKGGRWDEMPFFQQLYNQHWVRPAPQEVPAKIDRVKAYW</sequence>
<dbReference type="Proteomes" id="UP000180235">
    <property type="component" value="Chromosome"/>
</dbReference>
<accession>A0A1J0ABB8</accession>
<dbReference type="EMBL" id="CP017675">
    <property type="protein sequence ID" value="APB33228.1"/>
    <property type="molecule type" value="Genomic_DNA"/>
</dbReference>
<organism evidence="1 2">
    <name type="scientific">Gloeomargarita lithophora Alchichica-D10</name>
    <dbReference type="NCBI Taxonomy" id="1188229"/>
    <lineage>
        <taxon>Bacteria</taxon>
        <taxon>Bacillati</taxon>
        <taxon>Cyanobacteriota</taxon>
        <taxon>Cyanophyceae</taxon>
        <taxon>Gloeomargaritales</taxon>
        <taxon>Gloeomargaritaceae</taxon>
        <taxon>Gloeomargarita</taxon>
    </lineage>
</organism>